<protein>
    <submittedName>
        <fullName evidence="1">Uncharacterized protein</fullName>
    </submittedName>
</protein>
<sequence length="52" mass="6089">MKPKRQNQAVPTIIRDLVEILAQWKMKLKPKRQNQAVPTIIRDLVEILARQA</sequence>
<accession>A0A9D4HRR7</accession>
<comment type="caution">
    <text evidence="1">The sequence shown here is derived from an EMBL/GenBank/DDBJ whole genome shotgun (WGS) entry which is preliminary data.</text>
</comment>
<reference evidence="1" key="1">
    <citation type="journal article" date="2019" name="bioRxiv">
        <title>The Genome of the Zebra Mussel, Dreissena polymorpha: A Resource for Invasive Species Research.</title>
        <authorList>
            <person name="McCartney M.A."/>
            <person name="Auch B."/>
            <person name="Kono T."/>
            <person name="Mallez S."/>
            <person name="Zhang Y."/>
            <person name="Obille A."/>
            <person name="Becker A."/>
            <person name="Abrahante J.E."/>
            <person name="Garbe J."/>
            <person name="Badalamenti J.P."/>
            <person name="Herman A."/>
            <person name="Mangelson H."/>
            <person name="Liachko I."/>
            <person name="Sullivan S."/>
            <person name="Sone E.D."/>
            <person name="Koren S."/>
            <person name="Silverstein K.A.T."/>
            <person name="Beckman K.B."/>
            <person name="Gohl D.M."/>
        </authorList>
    </citation>
    <scope>NUCLEOTIDE SEQUENCE</scope>
    <source>
        <strain evidence="1">Duluth1</strain>
        <tissue evidence="1">Whole animal</tissue>
    </source>
</reference>
<dbReference type="AlphaFoldDB" id="A0A9D4HRR7"/>
<gene>
    <name evidence="1" type="ORF">DPMN_054579</name>
</gene>
<keyword evidence="2" id="KW-1185">Reference proteome</keyword>
<dbReference type="Proteomes" id="UP000828390">
    <property type="component" value="Unassembled WGS sequence"/>
</dbReference>
<name>A0A9D4HRR7_DREPO</name>
<dbReference type="EMBL" id="JAIWYP010000012">
    <property type="protein sequence ID" value="KAH3728620.1"/>
    <property type="molecule type" value="Genomic_DNA"/>
</dbReference>
<organism evidence="1 2">
    <name type="scientific">Dreissena polymorpha</name>
    <name type="common">Zebra mussel</name>
    <name type="synonym">Mytilus polymorpha</name>
    <dbReference type="NCBI Taxonomy" id="45954"/>
    <lineage>
        <taxon>Eukaryota</taxon>
        <taxon>Metazoa</taxon>
        <taxon>Spiralia</taxon>
        <taxon>Lophotrochozoa</taxon>
        <taxon>Mollusca</taxon>
        <taxon>Bivalvia</taxon>
        <taxon>Autobranchia</taxon>
        <taxon>Heteroconchia</taxon>
        <taxon>Euheterodonta</taxon>
        <taxon>Imparidentia</taxon>
        <taxon>Neoheterodontei</taxon>
        <taxon>Myida</taxon>
        <taxon>Dreissenoidea</taxon>
        <taxon>Dreissenidae</taxon>
        <taxon>Dreissena</taxon>
    </lineage>
</organism>
<evidence type="ECO:0000313" key="2">
    <source>
        <dbReference type="Proteomes" id="UP000828390"/>
    </source>
</evidence>
<proteinExistence type="predicted"/>
<evidence type="ECO:0000313" key="1">
    <source>
        <dbReference type="EMBL" id="KAH3728620.1"/>
    </source>
</evidence>
<reference evidence="1" key="2">
    <citation type="submission" date="2020-11" db="EMBL/GenBank/DDBJ databases">
        <authorList>
            <person name="McCartney M.A."/>
            <person name="Auch B."/>
            <person name="Kono T."/>
            <person name="Mallez S."/>
            <person name="Becker A."/>
            <person name="Gohl D.M."/>
            <person name="Silverstein K.A.T."/>
            <person name="Koren S."/>
            <person name="Bechman K.B."/>
            <person name="Herman A."/>
            <person name="Abrahante J.E."/>
            <person name="Garbe J."/>
        </authorList>
    </citation>
    <scope>NUCLEOTIDE SEQUENCE</scope>
    <source>
        <strain evidence="1">Duluth1</strain>
        <tissue evidence="1">Whole animal</tissue>
    </source>
</reference>